<keyword evidence="4 6" id="KW-1133">Transmembrane helix</keyword>
<evidence type="ECO:0000256" key="5">
    <source>
        <dbReference type="ARBA" id="ARBA00023136"/>
    </source>
</evidence>
<feature type="transmembrane region" description="Helical" evidence="6">
    <location>
        <begin position="234"/>
        <end position="252"/>
    </location>
</feature>
<dbReference type="Pfam" id="PF03772">
    <property type="entry name" value="Competence"/>
    <property type="match status" value="1"/>
</dbReference>
<dbReference type="InterPro" id="IPR035681">
    <property type="entry name" value="ComA-like_MBL"/>
</dbReference>
<keyword evidence="9" id="KW-1185">Reference proteome</keyword>
<accession>A0A429ZQL0</accession>
<name>A0A429ZQL0_9ENTE</name>
<dbReference type="SUPFAM" id="SSF56281">
    <property type="entry name" value="Metallo-hydrolase/oxidoreductase"/>
    <property type="match status" value="1"/>
</dbReference>
<evidence type="ECO:0000313" key="9">
    <source>
        <dbReference type="Proteomes" id="UP000288490"/>
    </source>
</evidence>
<dbReference type="InterPro" id="IPR004477">
    <property type="entry name" value="ComEC_N"/>
</dbReference>
<dbReference type="InterPro" id="IPR004797">
    <property type="entry name" value="Competence_ComEC/Rec2"/>
</dbReference>
<evidence type="ECO:0000256" key="2">
    <source>
        <dbReference type="ARBA" id="ARBA00022475"/>
    </source>
</evidence>
<feature type="transmembrane region" description="Helical" evidence="6">
    <location>
        <begin position="12"/>
        <end position="45"/>
    </location>
</feature>
<evidence type="ECO:0000256" key="6">
    <source>
        <dbReference type="SAM" id="Phobius"/>
    </source>
</evidence>
<keyword evidence="5 6" id="KW-0472">Membrane</keyword>
<feature type="transmembrane region" description="Helical" evidence="6">
    <location>
        <begin position="480"/>
        <end position="504"/>
    </location>
</feature>
<comment type="caution">
    <text evidence="8">The sequence shown here is derived from an EMBL/GenBank/DDBJ whole genome shotgun (WGS) entry which is preliminary data.</text>
</comment>
<feature type="transmembrane region" description="Helical" evidence="6">
    <location>
        <begin position="447"/>
        <end position="468"/>
    </location>
</feature>
<dbReference type="AlphaFoldDB" id="A0A429ZQL0"/>
<dbReference type="GO" id="GO:0005886">
    <property type="term" value="C:plasma membrane"/>
    <property type="evidence" value="ECO:0007669"/>
    <property type="project" value="UniProtKB-SubCell"/>
</dbReference>
<reference evidence="8 9" key="1">
    <citation type="submission" date="2017-05" db="EMBL/GenBank/DDBJ databases">
        <title>Vagococcus spp. assemblies.</title>
        <authorList>
            <person name="Gulvik C.A."/>
        </authorList>
    </citation>
    <scope>NUCLEOTIDE SEQUENCE [LARGE SCALE GENOMIC DNA]</scope>
    <source>
        <strain evidence="8 9">SS1994</strain>
    </source>
</reference>
<dbReference type="NCBIfam" id="TIGR00360">
    <property type="entry name" value="ComEC_N-term"/>
    <property type="match status" value="1"/>
</dbReference>
<dbReference type="InterPro" id="IPR001279">
    <property type="entry name" value="Metallo-B-lactamas"/>
</dbReference>
<evidence type="ECO:0000259" key="7">
    <source>
        <dbReference type="SMART" id="SM00849"/>
    </source>
</evidence>
<evidence type="ECO:0000256" key="1">
    <source>
        <dbReference type="ARBA" id="ARBA00004651"/>
    </source>
</evidence>
<dbReference type="InterPro" id="IPR052159">
    <property type="entry name" value="Competence_DNA_uptake"/>
</dbReference>
<dbReference type="NCBIfam" id="TIGR00361">
    <property type="entry name" value="ComEC_Rec2"/>
    <property type="match status" value="1"/>
</dbReference>
<dbReference type="CDD" id="cd07731">
    <property type="entry name" value="ComA-like_MBL-fold"/>
    <property type="match status" value="1"/>
</dbReference>
<evidence type="ECO:0000313" key="8">
    <source>
        <dbReference type="EMBL" id="RST95982.1"/>
    </source>
</evidence>
<dbReference type="Gene3D" id="3.60.15.10">
    <property type="entry name" value="Ribonuclease Z/Hydroxyacylglutathione hydrolase-like"/>
    <property type="match status" value="1"/>
</dbReference>
<gene>
    <name evidence="8" type="ORF">CBF36_02095</name>
</gene>
<keyword evidence="3 6" id="KW-0812">Transmembrane</keyword>
<dbReference type="InterPro" id="IPR036866">
    <property type="entry name" value="RibonucZ/Hydroxyglut_hydro"/>
</dbReference>
<evidence type="ECO:0000256" key="4">
    <source>
        <dbReference type="ARBA" id="ARBA00022989"/>
    </source>
</evidence>
<feature type="transmembrane region" description="Helical" evidence="6">
    <location>
        <begin position="51"/>
        <end position="69"/>
    </location>
</feature>
<feature type="transmembrane region" description="Helical" evidence="6">
    <location>
        <begin position="272"/>
        <end position="292"/>
    </location>
</feature>
<protein>
    <submittedName>
        <fullName evidence="8">DNA internalization-related competence protein ComEC/Rec2</fullName>
    </submittedName>
</protein>
<organism evidence="8 9">
    <name type="scientific">Vagococcus bubulae</name>
    <dbReference type="NCBI Taxonomy" id="1977868"/>
    <lineage>
        <taxon>Bacteria</taxon>
        <taxon>Bacillati</taxon>
        <taxon>Bacillota</taxon>
        <taxon>Bacilli</taxon>
        <taxon>Lactobacillales</taxon>
        <taxon>Enterococcaceae</taxon>
        <taxon>Vagococcus</taxon>
    </lineage>
</organism>
<feature type="transmembrane region" description="Helical" evidence="6">
    <location>
        <begin position="360"/>
        <end position="379"/>
    </location>
</feature>
<keyword evidence="2" id="KW-1003">Cell membrane</keyword>
<dbReference type="GO" id="GO:0030420">
    <property type="term" value="P:establishment of competence for transformation"/>
    <property type="evidence" value="ECO:0007669"/>
    <property type="project" value="InterPro"/>
</dbReference>
<dbReference type="Proteomes" id="UP000288490">
    <property type="component" value="Unassembled WGS sequence"/>
</dbReference>
<proteinExistence type="predicted"/>
<comment type="subcellular location">
    <subcellularLocation>
        <location evidence="1">Cell membrane</location>
        <topology evidence="1">Multi-pass membrane protein</topology>
    </subcellularLocation>
</comment>
<dbReference type="PANTHER" id="PTHR30619">
    <property type="entry name" value="DNA INTERNALIZATION/COMPETENCE PROTEIN COMEC/REC2"/>
    <property type="match status" value="1"/>
</dbReference>
<dbReference type="PANTHER" id="PTHR30619:SF7">
    <property type="entry name" value="BETA-LACTAMASE DOMAIN PROTEIN"/>
    <property type="match status" value="1"/>
</dbReference>
<dbReference type="EMBL" id="NGJT01000002">
    <property type="protein sequence ID" value="RST95982.1"/>
    <property type="molecule type" value="Genomic_DNA"/>
</dbReference>
<dbReference type="OrthoDB" id="9761531at2"/>
<dbReference type="Pfam" id="PF00753">
    <property type="entry name" value="Lactamase_B"/>
    <property type="match status" value="1"/>
</dbReference>
<dbReference type="SMART" id="SM00849">
    <property type="entry name" value="Lactamase_B"/>
    <property type="match status" value="1"/>
</dbReference>
<evidence type="ECO:0000256" key="3">
    <source>
        <dbReference type="ARBA" id="ARBA00022692"/>
    </source>
</evidence>
<feature type="transmembrane region" description="Helical" evidence="6">
    <location>
        <begin position="385"/>
        <end position="406"/>
    </location>
</feature>
<sequence>MIKENTSIKGYFFYPMIIFVMWLLCLLNPSWLGFFLVLFCMVHVWCLNNHRLLMLSIICFILSNGYFFLTVPYRQDVFINEDKETWTVLPDTLQVDGDFVKAKAKKNHRRYFLRYKLTSKEEKEALLSVKHPLVITSSQEKVSAQSKRNLNGFDYADYLFSQQVVGIYQLKNIVEVKEKPLSILHPIEWISSFRVSVHQSMTQTFLPYTSFYMTSLLLGINDGENREVWNKLSLSHLFALSGLHVTFLVMMIRSVLLRVGITKEVTSIIECLFLLLFIGFTGYSVGVIRASLQHIIKKGSTHYQWYLSSLDCWSATLFIHTLLFPTVLLTIGGVLSYYLSFLIIFIQPIISTYKKYQQTILFQLLLTFFSLPLICYYFFEFNILSGLFSLLFTPILFQVLLPLLIISLIMSRLLPNFIVVAIESVVRAIHLLAIWCQKWTMFQVTTGTFSKVLLILIIMGQFGCLIYWEKVKKISVKQISFILLSPILMLSIKYINPFGMIAFVDVGQGDAIFIQLPFHQGNYLIDTGGSLSFEQEAWKQKINSKRNADYTLLPFLKSKGVSKLDALFITHAHEDHFGDMDRLSEEVTIKQIITTPGAYQQENFQRKLEKMNVSSVHQVTQKNQLTLSNLQLDVLSPLGVGDGQNNDSLVLKVTIHQKAFLLMGDLEKEGELRLIDQYKRDDLNADCIKVGHHGSKTSSYNDFIEKVNPNQAIILVGENNRFKHPSPETLDTLTNYDIAIFRTDEDGMIYQKWLPFKKEMLKMKSIK</sequence>
<feature type="domain" description="Metallo-beta-lactamase" evidence="7">
    <location>
        <begin position="508"/>
        <end position="718"/>
    </location>
</feature>